<dbReference type="SMART" id="SM00228">
    <property type="entry name" value="PDZ"/>
    <property type="match status" value="1"/>
</dbReference>
<proteinExistence type="predicted"/>
<dbReference type="OrthoDB" id="248175at2"/>
<dbReference type="PANTHER" id="PTHR43343:SF3">
    <property type="entry name" value="PROTEASE DO-LIKE 8, CHLOROPLASTIC"/>
    <property type="match status" value="1"/>
</dbReference>
<dbReference type="Gene3D" id="2.30.42.10">
    <property type="match status" value="1"/>
</dbReference>
<dbReference type="InterPro" id="IPR001940">
    <property type="entry name" value="Peptidase_S1C"/>
</dbReference>
<evidence type="ECO:0000256" key="4">
    <source>
        <dbReference type="SAM" id="SignalP"/>
    </source>
</evidence>
<dbReference type="InterPro" id="IPR009003">
    <property type="entry name" value="Peptidase_S1_PA"/>
</dbReference>
<reference evidence="6 7" key="1">
    <citation type="submission" date="2019-02" db="EMBL/GenBank/DDBJ databases">
        <title>Deep-cultivation of Planctomycetes and their phenomic and genomic characterization uncovers novel biology.</title>
        <authorList>
            <person name="Wiegand S."/>
            <person name="Jogler M."/>
            <person name="Boedeker C."/>
            <person name="Pinto D."/>
            <person name="Vollmers J."/>
            <person name="Rivas-Marin E."/>
            <person name="Kohn T."/>
            <person name="Peeters S.H."/>
            <person name="Heuer A."/>
            <person name="Rast P."/>
            <person name="Oberbeckmann S."/>
            <person name="Bunk B."/>
            <person name="Jeske O."/>
            <person name="Meyerdierks A."/>
            <person name="Storesund J.E."/>
            <person name="Kallscheuer N."/>
            <person name="Luecker S."/>
            <person name="Lage O.M."/>
            <person name="Pohl T."/>
            <person name="Merkel B.J."/>
            <person name="Hornburger P."/>
            <person name="Mueller R.-W."/>
            <person name="Bruemmer F."/>
            <person name="Labrenz M."/>
            <person name="Spormann A.M."/>
            <person name="Op Den Camp H."/>
            <person name="Overmann J."/>
            <person name="Amann R."/>
            <person name="Jetten M.S.M."/>
            <person name="Mascher T."/>
            <person name="Medema M.H."/>
            <person name="Devos D.P."/>
            <person name="Kaster A.-K."/>
            <person name="Ovreas L."/>
            <person name="Rohde M."/>
            <person name="Galperin M.Y."/>
            <person name="Jogler C."/>
        </authorList>
    </citation>
    <scope>NUCLEOTIDE SEQUENCE [LARGE SCALE GENOMIC DNA]</scope>
    <source>
        <strain evidence="6 7">Pan54</strain>
    </source>
</reference>
<evidence type="ECO:0000256" key="1">
    <source>
        <dbReference type="ARBA" id="ARBA00022670"/>
    </source>
</evidence>
<keyword evidence="2 6" id="KW-0378">Hydrolase</keyword>
<dbReference type="EMBL" id="SJPG01000001">
    <property type="protein sequence ID" value="TWT62644.1"/>
    <property type="molecule type" value="Genomic_DNA"/>
</dbReference>
<dbReference type="CDD" id="cd06779">
    <property type="entry name" value="cpPDZ_Deg_HtrA-like"/>
    <property type="match status" value="1"/>
</dbReference>
<dbReference type="PROSITE" id="PS50106">
    <property type="entry name" value="PDZ"/>
    <property type="match status" value="1"/>
</dbReference>
<keyword evidence="1 6" id="KW-0645">Protease</keyword>
<dbReference type="Pfam" id="PF13365">
    <property type="entry name" value="Trypsin_2"/>
    <property type="match status" value="1"/>
</dbReference>
<dbReference type="PRINTS" id="PR00834">
    <property type="entry name" value="PROTEASES2C"/>
</dbReference>
<dbReference type="AlphaFoldDB" id="A0A5C5XIP6"/>
<keyword evidence="4" id="KW-0732">Signal</keyword>
<evidence type="ECO:0000313" key="6">
    <source>
        <dbReference type="EMBL" id="TWT62644.1"/>
    </source>
</evidence>
<feature type="compositionally biased region" description="Acidic residues" evidence="3">
    <location>
        <begin position="281"/>
        <end position="290"/>
    </location>
</feature>
<accession>A0A5C5XIP6</accession>
<dbReference type="InterPro" id="IPR036034">
    <property type="entry name" value="PDZ_sf"/>
</dbReference>
<evidence type="ECO:0000256" key="3">
    <source>
        <dbReference type="SAM" id="MobiDB-lite"/>
    </source>
</evidence>
<evidence type="ECO:0000259" key="5">
    <source>
        <dbReference type="PROSITE" id="PS50106"/>
    </source>
</evidence>
<gene>
    <name evidence="6" type="primary">degP1</name>
    <name evidence="6" type="ORF">Pan54_33880</name>
</gene>
<evidence type="ECO:0000313" key="7">
    <source>
        <dbReference type="Proteomes" id="UP000316095"/>
    </source>
</evidence>
<feature type="chain" id="PRO_5022780991" evidence="4">
    <location>
        <begin position="32"/>
        <end position="386"/>
    </location>
</feature>
<dbReference type="GO" id="GO:0006508">
    <property type="term" value="P:proteolysis"/>
    <property type="evidence" value="ECO:0007669"/>
    <property type="project" value="UniProtKB-KW"/>
</dbReference>
<dbReference type="InterPro" id="IPR001478">
    <property type="entry name" value="PDZ"/>
</dbReference>
<dbReference type="Pfam" id="PF13180">
    <property type="entry name" value="PDZ_2"/>
    <property type="match status" value="1"/>
</dbReference>
<organism evidence="6 7">
    <name type="scientific">Rubinisphaera italica</name>
    <dbReference type="NCBI Taxonomy" id="2527969"/>
    <lineage>
        <taxon>Bacteria</taxon>
        <taxon>Pseudomonadati</taxon>
        <taxon>Planctomycetota</taxon>
        <taxon>Planctomycetia</taxon>
        <taxon>Planctomycetales</taxon>
        <taxon>Planctomycetaceae</taxon>
        <taxon>Rubinisphaera</taxon>
    </lineage>
</organism>
<name>A0A5C5XIP6_9PLAN</name>
<sequence precursor="true">MKKICNGTVKAGCLLIVFSSLLVVEISSSLAQGVSDLGSKSLGTSRTALKIATDANVAENDLVADQIPKQALKQLDPEIDRIPFDDLPLSPQDLKLLEEATIELIPDYQAATVNIQVGGGQGSGVVISPEGHILTAAHVVGEVGNSVVIVFTDGRRHRATVVGLDVRADAAIVRLDGKGPYKFIPMATNEFAKPGRWVVAIGHPNGYETSRLPVIRLGRTLSITPRTIQTDCSLVGGDSGGPLFDLNGRVVGIHSRIGVSNSINYHVPVQVYLKDWEELNEGDTHDEDSDNNSKPAPPRKAYLGIRGRDATGNGCIITEVSPNGPAEDAGVKPGDIITKCDGKNVKNFRDLVAALKSNQPEDEIKITVRRKNAMKELTVKLGATEL</sequence>
<dbReference type="SUPFAM" id="SSF50156">
    <property type="entry name" value="PDZ domain-like"/>
    <property type="match status" value="1"/>
</dbReference>
<dbReference type="RefSeq" id="WP_146504476.1">
    <property type="nucleotide sequence ID" value="NZ_SJPG01000001.1"/>
</dbReference>
<feature type="signal peptide" evidence="4">
    <location>
        <begin position="1"/>
        <end position="31"/>
    </location>
</feature>
<dbReference type="Proteomes" id="UP000316095">
    <property type="component" value="Unassembled WGS sequence"/>
</dbReference>
<dbReference type="PANTHER" id="PTHR43343">
    <property type="entry name" value="PEPTIDASE S12"/>
    <property type="match status" value="1"/>
</dbReference>
<protein>
    <submittedName>
        <fullName evidence="6">Putative periplasmic serine endoprotease DegP-like</fullName>
        <ecNumber evidence="6">3.4.21.107</ecNumber>
    </submittedName>
</protein>
<evidence type="ECO:0000256" key="2">
    <source>
        <dbReference type="ARBA" id="ARBA00022801"/>
    </source>
</evidence>
<dbReference type="GO" id="GO:0004252">
    <property type="term" value="F:serine-type endopeptidase activity"/>
    <property type="evidence" value="ECO:0007669"/>
    <property type="project" value="InterPro"/>
</dbReference>
<dbReference type="EC" id="3.4.21.107" evidence="6"/>
<keyword evidence="7" id="KW-1185">Reference proteome</keyword>
<feature type="region of interest" description="Disordered" evidence="3">
    <location>
        <begin position="281"/>
        <end position="301"/>
    </location>
</feature>
<dbReference type="Gene3D" id="2.40.10.120">
    <property type="match status" value="1"/>
</dbReference>
<feature type="domain" description="PDZ" evidence="5">
    <location>
        <begin position="303"/>
        <end position="372"/>
    </location>
</feature>
<dbReference type="SUPFAM" id="SSF50494">
    <property type="entry name" value="Trypsin-like serine proteases"/>
    <property type="match status" value="1"/>
</dbReference>
<dbReference type="InterPro" id="IPR051201">
    <property type="entry name" value="Chloro_Bact_Ser_Proteases"/>
</dbReference>
<comment type="caution">
    <text evidence="6">The sequence shown here is derived from an EMBL/GenBank/DDBJ whole genome shotgun (WGS) entry which is preliminary data.</text>
</comment>